<accession>A0A9K3L5F5</accession>
<keyword evidence="3" id="KW-1185">Reference proteome</keyword>
<reference evidence="2" key="2">
    <citation type="submission" date="2021-04" db="EMBL/GenBank/DDBJ databases">
        <authorList>
            <person name="Podell S."/>
        </authorList>
    </citation>
    <scope>NUCLEOTIDE SEQUENCE</scope>
    <source>
        <strain evidence="2">Hildebrandi</strain>
    </source>
</reference>
<organism evidence="2 3">
    <name type="scientific">Nitzschia inconspicua</name>
    <dbReference type="NCBI Taxonomy" id="303405"/>
    <lineage>
        <taxon>Eukaryota</taxon>
        <taxon>Sar</taxon>
        <taxon>Stramenopiles</taxon>
        <taxon>Ochrophyta</taxon>
        <taxon>Bacillariophyta</taxon>
        <taxon>Bacillariophyceae</taxon>
        <taxon>Bacillariophycidae</taxon>
        <taxon>Bacillariales</taxon>
        <taxon>Bacillariaceae</taxon>
        <taxon>Nitzschia</taxon>
    </lineage>
</organism>
<evidence type="ECO:0000313" key="2">
    <source>
        <dbReference type="EMBL" id="KAG7356029.1"/>
    </source>
</evidence>
<keyword evidence="1" id="KW-0732">Signal</keyword>
<comment type="caution">
    <text evidence="2">The sequence shown here is derived from an EMBL/GenBank/DDBJ whole genome shotgun (WGS) entry which is preliminary data.</text>
</comment>
<reference evidence="2" key="1">
    <citation type="journal article" date="2021" name="Sci. Rep.">
        <title>Diploid genomic architecture of Nitzschia inconspicua, an elite biomass production diatom.</title>
        <authorList>
            <person name="Oliver A."/>
            <person name="Podell S."/>
            <person name="Pinowska A."/>
            <person name="Traller J.C."/>
            <person name="Smith S.R."/>
            <person name="McClure R."/>
            <person name="Beliaev A."/>
            <person name="Bohutskyi P."/>
            <person name="Hill E.A."/>
            <person name="Rabines A."/>
            <person name="Zheng H."/>
            <person name="Allen L.Z."/>
            <person name="Kuo A."/>
            <person name="Grigoriev I.V."/>
            <person name="Allen A.E."/>
            <person name="Hazlebeck D."/>
            <person name="Allen E.E."/>
        </authorList>
    </citation>
    <scope>NUCLEOTIDE SEQUENCE</scope>
    <source>
        <strain evidence="2">Hildebrandi</strain>
    </source>
</reference>
<evidence type="ECO:0000313" key="3">
    <source>
        <dbReference type="Proteomes" id="UP000693970"/>
    </source>
</evidence>
<dbReference type="OrthoDB" id="38535at2759"/>
<feature type="signal peptide" evidence="1">
    <location>
        <begin position="1"/>
        <end position="23"/>
    </location>
</feature>
<proteinExistence type="predicted"/>
<dbReference type="Proteomes" id="UP000693970">
    <property type="component" value="Unassembled WGS sequence"/>
</dbReference>
<feature type="chain" id="PRO_5039934920" evidence="1">
    <location>
        <begin position="24"/>
        <end position="215"/>
    </location>
</feature>
<dbReference type="EMBL" id="JAGRRH010000015">
    <property type="protein sequence ID" value="KAG7356029.1"/>
    <property type="molecule type" value="Genomic_DNA"/>
</dbReference>
<name>A0A9K3L5F5_9STRA</name>
<dbReference type="AlphaFoldDB" id="A0A9K3L5F5"/>
<gene>
    <name evidence="2" type="ORF">IV203_000715</name>
</gene>
<evidence type="ECO:0000256" key="1">
    <source>
        <dbReference type="SAM" id="SignalP"/>
    </source>
</evidence>
<sequence>MMKVQASVVFAALLLALAHSTEAFTSVTTGRSSVSTTELFGYVPSGFTPESYKKFKEEEAKKKAKSNLGSLGPRGFKSRSMQSFQEAMERGEATHLLPVMNAKERIAKGELRPEDIPYMQRGGSWDNSDIKGARKKRWLSSDKEYAAGGYKKEQSVSIFGYGEGLDWTGKNARKGPAPESVFGAAPKFGRNYKAPNVNDMKKDVSEPKKKFLGLF</sequence>
<protein>
    <submittedName>
        <fullName evidence="2">Uncharacterized protein</fullName>
    </submittedName>
</protein>